<accession>A0A9P7BNR1</accession>
<dbReference type="EMBL" id="JAANQT010001685">
    <property type="protein sequence ID" value="KAG1304273.1"/>
    <property type="molecule type" value="Genomic_DNA"/>
</dbReference>
<feature type="region of interest" description="Disordered" evidence="1">
    <location>
        <begin position="177"/>
        <end position="196"/>
    </location>
</feature>
<protein>
    <submittedName>
        <fullName evidence="3">Uncharacterized protein</fullName>
    </submittedName>
</protein>
<comment type="caution">
    <text evidence="3">The sequence shown here is derived from an EMBL/GenBank/DDBJ whole genome shotgun (WGS) entry which is preliminary data.</text>
</comment>
<keyword evidence="2" id="KW-0732">Signal</keyword>
<feature type="signal peptide" evidence="2">
    <location>
        <begin position="1"/>
        <end position="22"/>
    </location>
</feature>
<evidence type="ECO:0000313" key="3">
    <source>
        <dbReference type="EMBL" id="KAG1304273.1"/>
    </source>
</evidence>
<dbReference type="AlphaFoldDB" id="A0A9P7BNR1"/>
<evidence type="ECO:0000256" key="1">
    <source>
        <dbReference type="SAM" id="MobiDB-lite"/>
    </source>
</evidence>
<feature type="chain" id="PRO_5040256209" evidence="2">
    <location>
        <begin position="23"/>
        <end position="365"/>
    </location>
</feature>
<keyword evidence="4" id="KW-1185">Reference proteome</keyword>
<evidence type="ECO:0000256" key="2">
    <source>
        <dbReference type="SAM" id="SignalP"/>
    </source>
</evidence>
<reference evidence="3" key="1">
    <citation type="journal article" date="2020" name="Microb. Genom.">
        <title>Genetic diversity of clinical and environmental Mucorales isolates obtained from an investigation of mucormycosis cases among solid organ transplant recipients.</title>
        <authorList>
            <person name="Nguyen M.H."/>
            <person name="Kaul D."/>
            <person name="Muto C."/>
            <person name="Cheng S.J."/>
            <person name="Richter R.A."/>
            <person name="Bruno V.M."/>
            <person name="Liu G."/>
            <person name="Beyhan S."/>
            <person name="Sundermann A.J."/>
            <person name="Mounaud S."/>
            <person name="Pasculle A.W."/>
            <person name="Nierman W.C."/>
            <person name="Driscoll E."/>
            <person name="Cumbie R."/>
            <person name="Clancy C.J."/>
            <person name="Dupont C.L."/>
        </authorList>
    </citation>
    <scope>NUCLEOTIDE SEQUENCE</scope>
    <source>
        <strain evidence="3">GL11</strain>
    </source>
</reference>
<gene>
    <name evidence="3" type="ORF">G6F64_009345</name>
</gene>
<dbReference type="Proteomes" id="UP000716291">
    <property type="component" value="Unassembled WGS sequence"/>
</dbReference>
<evidence type="ECO:0000313" key="4">
    <source>
        <dbReference type="Proteomes" id="UP000716291"/>
    </source>
</evidence>
<sequence length="365" mass="40000">MHLSGSGIVASLFLVATSFVNAASNNSGDHPLTTIKSQDNFCIFLPPKPGLEVAVNENNGIPFCSNKNAVPKATVFPTGFITTAHYLKTSKYVQVTGFFDRSKYNLGESDGGGQYDNHAKGKPVGAQCEGYNYFVNLIEPDIERFCIRCCKDKADCNTGRSGYGCLRVVSGDYTRDNNMVSNSTSSKKKSHNHSNSNFNSVLAELDELPTTATHMNEDDSNNTALNELGDLTSSISAIEKISSEIETLKTKLSNEGSVDQVKSEWATFTSQLSQDYPDFATDISKLTAISSVLTTSDQWSTYFDLVSSELEELNNVAATITTDSSATLTHTNTQEELDWLYNHRESHDNQATCYRGGDGRRCSFY</sequence>
<name>A0A9P7BNR1_RHIOR</name>
<proteinExistence type="predicted"/>
<organism evidence="3 4">
    <name type="scientific">Rhizopus oryzae</name>
    <name type="common">Mucormycosis agent</name>
    <name type="synonym">Rhizopus arrhizus var. delemar</name>
    <dbReference type="NCBI Taxonomy" id="64495"/>
    <lineage>
        <taxon>Eukaryota</taxon>
        <taxon>Fungi</taxon>
        <taxon>Fungi incertae sedis</taxon>
        <taxon>Mucoromycota</taxon>
        <taxon>Mucoromycotina</taxon>
        <taxon>Mucoromycetes</taxon>
        <taxon>Mucorales</taxon>
        <taxon>Mucorineae</taxon>
        <taxon>Rhizopodaceae</taxon>
        <taxon>Rhizopus</taxon>
    </lineage>
</organism>